<evidence type="ECO:0000313" key="1">
    <source>
        <dbReference type="EMBL" id="AYV83249.1"/>
    </source>
</evidence>
<organism evidence="1">
    <name type="scientific">Hyperionvirus sp</name>
    <dbReference type="NCBI Taxonomy" id="2487770"/>
    <lineage>
        <taxon>Viruses</taxon>
        <taxon>Varidnaviria</taxon>
        <taxon>Bamfordvirae</taxon>
        <taxon>Nucleocytoviricota</taxon>
        <taxon>Megaviricetes</taxon>
        <taxon>Imitervirales</taxon>
        <taxon>Mimiviridae</taxon>
        <taxon>Klosneuvirinae</taxon>
    </lineage>
</organism>
<dbReference type="EMBL" id="MK072387">
    <property type="protein sequence ID" value="AYV83249.1"/>
    <property type="molecule type" value="Genomic_DNA"/>
</dbReference>
<accession>A0A3G5AD12</accession>
<gene>
    <name evidence="1" type="ORF">Hyperionvirus5_55</name>
</gene>
<sequence>MSDGAIKALFSSYREKNQTAAEEKDVILRLVLRFKSWGILGKINRLIRESLLARQSELEGITFAPVTDDPTAADADDDESVVKRMTHVVYFTGSPFGLCIYTPMYVLRYAETCLFENDRGERYLTLRKSLGYESARPFEDEKELVTELIRLRDFFRNNTKEEIEATTAHAT</sequence>
<reference evidence="1" key="1">
    <citation type="submission" date="2018-10" db="EMBL/GenBank/DDBJ databases">
        <title>Hidden diversity of soil giant viruses.</title>
        <authorList>
            <person name="Schulz F."/>
            <person name="Alteio L."/>
            <person name="Goudeau D."/>
            <person name="Ryan E.M."/>
            <person name="Malmstrom R.R."/>
            <person name="Blanchard J."/>
            <person name="Woyke T."/>
        </authorList>
    </citation>
    <scope>NUCLEOTIDE SEQUENCE</scope>
    <source>
        <strain evidence="1">HYV1</strain>
    </source>
</reference>
<protein>
    <submittedName>
        <fullName evidence="1">Uncharacterized protein</fullName>
    </submittedName>
</protein>
<proteinExistence type="predicted"/>
<name>A0A3G5AD12_9VIRU</name>